<keyword evidence="5" id="KW-0808">Transferase</keyword>
<evidence type="ECO:0000256" key="2">
    <source>
        <dbReference type="ARBA" id="ARBA00004236"/>
    </source>
</evidence>
<organism evidence="12 13">
    <name type="scientific">Teredinibacter turnerae (strain ATCC 39867 / T7901)</name>
    <dbReference type="NCBI Taxonomy" id="377629"/>
    <lineage>
        <taxon>Bacteria</taxon>
        <taxon>Pseudomonadati</taxon>
        <taxon>Pseudomonadota</taxon>
        <taxon>Gammaproteobacteria</taxon>
        <taxon>Cellvibrionales</taxon>
        <taxon>Cellvibrionaceae</taxon>
        <taxon>Teredinibacter</taxon>
    </lineage>
</organism>
<dbReference type="InterPro" id="IPR003362">
    <property type="entry name" value="Bact_transf"/>
</dbReference>
<keyword evidence="7 10" id="KW-1133">Transmembrane helix</keyword>
<dbReference type="Proteomes" id="UP000009080">
    <property type="component" value="Chromosome"/>
</dbReference>
<dbReference type="AlphaFoldDB" id="C5BJN6"/>
<evidence type="ECO:0000256" key="7">
    <source>
        <dbReference type="ARBA" id="ARBA00022989"/>
    </source>
</evidence>
<dbReference type="NCBIfam" id="TIGR03025">
    <property type="entry name" value="EPS_sugtrans"/>
    <property type="match status" value="1"/>
</dbReference>
<dbReference type="NCBIfam" id="TIGR03022">
    <property type="entry name" value="WbaP_sugtrans"/>
    <property type="match status" value="1"/>
</dbReference>
<dbReference type="HOGENOM" id="CLU_024920_3_5_6"/>
<dbReference type="STRING" id="377629.TERTU_4521"/>
<sequence length="557" mass="63295">MDRGIDLSALPRRRENPARPEAQDFGDLPVMDYWLDQRSVRRAFDGVDRRQAFMQRKNILAFPTRNQAGTARRLQLRLRRAHLIHQLFLLLGDAFALALSLLFVTAIYVIWTGQGSQFVRSLLPSLWEFGFVSTVYLMYNWLQGNYAKKQSIADTLRAVSKAVFVAISVQSVLAGLVGNRALLLGLLITWCLALVLVPIFRIGIKRIMYNCGIWAQPTVILGAGENARRTADAIQSDWLLGSHIVEFINFSEDRSAPEKQPLTHINVNGHSIPVRNINGLTSGLFEALGNPHIVVATDSADFWDIIRLLYEANVSYSSITIAPRMDGVPMIGLAMTHVFRHDVLMLTVQNNLARFIPRLIKRSFDLVLSLSLIIALAPVLAVIALAVRASGKHVFYGHQRVGRDGRLFGCYKFRSMFNNSDQLLRDHLRDNPEARAEWNRDYKLKQDPRVTRVGNFLRKTSLDELPQLWNVVKGDMSLVGPRPVVREELLRYHDKQGFYSRVRPGITGLWQVSGRNDVTYDERVNLDTWYSKNWSLWYDVVILVKTLGVVVKRSGAY</sequence>
<dbReference type="OrthoDB" id="9808602at2"/>
<keyword evidence="13" id="KW-1185">Reference proteome</keyword>
<keyword evidence="4" id="KW-1003">Cell membrane</keyword>
<evidence type="ECO:0000313" key="13">
    <source>
        <dbReference type="Proteomes" id="UP000009080"/>
    </source>
</evidence>
<reference evidence="12 13" key="1">
    <citation type="journal article" date="2009" name="PLoS ONE">
        <title>The complete genome of Teredinibacter turnerae T7901: an intracellular endosymbiont of marine wood-boring bivalves (shipworms).</title>
        <authorList>
            <person name="Yang J.C."/>
            <person name="Madupu R."/>
            <person name="Durkin A.S."/>
            <person name="Ekborg N.A."/>
            <person name="Pedamallu C.S."/>
            <person name="Hostetler J.B."/>
            <person name="Radune D."/>
            <person name="Toms B.S."/>
            <person name="Henrissat B."/>
            <person name="Coutinho P.M."/>
            <person name="Schwarz S."/>
            <person name="Field L."/>
            <person name="Trindade-Silva A.E."/>
            <person name="Soares C.A.G."/>
            <person name="Elshahawi S."/>
            <person name="Hanora A."/>
            <person name="Schmidt E.W."/>
            <person name="Haygood M.G."/>
            <person name="Posfai J."/>
            <person name="Benner J."/>
            <person name="Madinger C."/>
            <person name="Nove J."/>
            <person name="Anton B."/>
            <person name="Chaudhary K."/>
            <person name="Foster J."/>
            <person name="Holman A."/>
            <person name="Kumar S."/>
            <person name="Lessard P.A."/>
            <person name="Luyten Y.A."/>
            <person name="Slatko B."/>
            <person name="Wood N."/>
            <person name="Wu B."/>
            <person name="Teplitski M."/>
            <person name="Mougous J.D."/>
            <person name="Ward N."/>
            <person name="Eisen J.A."/>
            <person name="Badger J.H."/>
            <person name="Distel D.L."/>
        </authorList>
    </citation>
    <scope>NUCLEOTIDE SEQUENCE [LARGE SCALE GENOMIC DNA]</scope>
    <source>
        <strain evidence="13">ATCC 39867 / T7901</strain>
    </source>
</reference>
<comment type="subcellular location">
    <subcellularLocation>
        <location evidence="2">Cell membrane</location>
    </subcellularLocation>
    <subcellularLocation>
        <location evidence="1">Membrane</location>
        <topology evidence="1">Multi-pass membrane protein</topology>
    </subcellularLocation>
</comment>
<evidence type="ECO:0000256" key="3">
    <source>
        <dbReference type="ARBA" id="ARBA00006464"/>
    </source>
</evidence>
<accession>C5BJN6</accession>
<name>C5BJN6_TERTT</name>
<evidence type="ECO:0000256" key="8">
    <source>
        <dbReference type="ARBA" id="ARBA00023136"/>
    </source>
</evidence>
<dbReference type="eggNOG" id="COG2148">
    <property type="taxonomic scope" value="Bacteria"/>
</dbReference>
<feature type="transmembrane region" description="Helical" evidence="10">
    <location>
        <begin position="87"/>
        <end position="111"/>
    </location>
</feature>
<evidence type="ECO:0000256" key="5">
    <source>
        <dbReference type="ARBA" id="ARBA00022679"/>
    </source>
</evidence>
<keyword evidence="6 10" id="KW-0812">Transmembrane</keyword>
<dbReference type="PANTHER" id="PTHR30576:SF4">
    <property type="entry name" value="UNDECAPRENYL-PHOSPHATE GALACTOSE PHOSPHOTRANSFERASE"/>
    <property type="match status" value="1"/>
</dbReference>
<dbReference type="RefSeq" id="WP_015817629.1">
    <property type="nucleotide sequence ID" value="NC_012997.1"/>
</dbReference>
<protein>
    <submittedName>
        <fullName evidence="12">Undecaprenyl-phosphate galactosephosphotransferase</fullName>
    </submittedName>
</protein>
<dbReference type="GO" id="GO:0005886">
    <property type="term" value="C:plasma membrane"/>
    <property type="evidence" value="ECO:0007669"/>
    <property type="project" value="UniProtKB-SubCell"/>
</dbReference>
<comment type="similarity">
    <text evidence="3">Belongs to the bacterial sugar transferase family.</text>
</comment>
<dbReference type="GO" id="GO:0016780">
    <property type="term" value="F:phosphotransferase activity, for other substituted phosphate groups"/>
    <property type="evidence" value="ECO:0007669"/>
    <property type="project" value="TreeGrafter"/>
</dbReference>
<dbReference type="Pfam" id="PF02397">
    <property type="entry name" value="Bac_transf"/>
    <property type="match status" value="1"/>
</dbReference>
<dbReference type="KEGG" id="ttu:TERTU_4521"/>
<evidence type="ECO:0000259" key="11">
    <source>
        <dbReference type="Pfam" id="PF02397"/>
    </source>
</evidence>
<evidence type="ECO:0000313" key="12">
    <source>
        <dbReference type="EMBL" id="ACR11517.1"/>
    </source>
</evidence>
<feature type="transmembrane region" description="Helical" evidence="10">
    <location>
        <begin position="182"/>
        <end position="200"/>
    </location>
</feature>
<feature type="transmembrane region" description="Helical" evidence="10">
    <location>
        <begin position="158"/>
        <end position="176"/>
    </location>
</feature>
<dbReference type="PANTHER" id="PTHR30576">
    <property type="entry name" value="COLANIC BIOSYNTHESIS UDP-GLUCOSE LIPID CARRIER TRANSFERASE"/>
    <property type="match status" value="1"/>
</dbReference>
<gene>
    <name evidence="12" type="ordered locus">TERTU_4521</name>
</gene>
<feature type="transmembrane region" description="Helical" evidence="10">
    <location>
        <begin position="364"/>
        <end position="387"/>
    </location>
</feature>
<dbReference type="InterPro" id="IPR017475">
    <property type="entry name" value="EPS_sugar_tfrase"/>
</dbReference>
<feature type="compositionally biased region" description="Basic and acidic residues" evidence="9">
    <location>
        <begin position="12"/>
        <end position="22"/>
    </location>
</feature>
<dbReference type="EMBL" id="CP001614">
    <property type="protein sequence ID" value="ACR11517.1"/>
    <property type="molecule type" value="Genomic_DNA"/>
</dbReference>
<feature type="domain" description="Bacterial sugar transferase" evidence="11">
    <location>
        <begin position="361"/>
        <end position="552"/>
    </location>
</feature>
<evidence type="ECO:0000256" key="4">
    <source>
        <dbReference type="ARBA" id="ARBA00022475"/>
    </source>
</evidence>
<dbReference type="GO" id="GO:0000271">
    <property type="term" value="P:polysaccharide biosynthetic process"/>
    <property type="evidence" value="ECO:0007669"/>
    <property type="project" value="InterPro"/>
</dbReference>
<evidence type="ECO:0000256" key="6">
    <source>
        <dbReference type="ARBA" id="ARBA00022692"/>
    </source>
</evidence>
<feature type="transmembrane region" description="Helical" evidence="10">
    <location>
        <begin position="117"/>
        <end position="137"/>
    </location>
</feature>
<keyword evidence="8 10" id="KW-0472">Membrane</keyword>
<dbReference type="InterPro" id="IPR017472">
    <property type="entry name" value="Undecaprenyl-P_galact_Ptfrase"/>
</dbReference>
<evidence type="ECO:0000256" key="9">
    <source>
        <dbReference type="SAM" id="MobiDB-lite"/>
    </source>
</evidence>
<proteinExistence type="inferred from homology"/>
<evidence type="ECO:0000256" key="1">
    <source>
        <dbReference type="ARBA" id="ARBA00004141"/>
    </source>
</evidence>
<evidence type="ECO:0000256" key="10">
    <source>
        <dbReference type="SAM" id="Phobius"/>
    </source>
</evidence>
<feature type="region of interest" description="Disordered" evidence="9">
    <location>
        <begin position="1"/>
        <end position="24"/>
    </location>
</feature>